<accession>A0A1Q6SKA2</accession>
<gene>
    <name evidence="3" type="ORF">DW856_18455</name>
    <name evidence="2" type="ORF">DW927_17325</name>
</gene>
<dbReference type="Pfam" id="PF08942">
    <property type="entry name" value="DUF1919"/>
    <property type="match status" value="1"/>
</dbReference>
<dbReference type="InterPro" id="IPR054601">
    <property type="entry name" value="C2185-like_N"/>
</dbReference>
<evidence type="ECO:0000259" key="1">
    <source>
        <dbReference type="Pfam" id="PF22674"/>
    </source>
</evidence>
<evidence type="ECO:0000313" key="3">
    <source>
        <dbReference type="EMBL" id="RHC12832.1"/>
    </source>
</evidence>
<dbReference type="Proteomes" id="UP000283513">
    <property type="component" value="Unassembled WGS sequence"/>
</dbReference>
<dbReference type="InterPro" id="IPR015037">
    <property type="entry name" value="DUF1919"/>
</dbReference>
<dbReference type="AlphaFoldDB" id="A0A1Q6SKA2"/>
<dbReference type="InterPro" id="IPR037226">
    <property type="entry name" value="CAC2185-like_sf"/>
</dbReference>
<dbReference type="RefSeq" id="WP_118210685.1">
    <property type="nucleotide sequence ID" value="NZ_JADNLD010000059.1"/>
</dbReference>
<protein>
    <submittedName>
        <fullName evidence="3">DUF1919 domain-containing protein</fullName>
    </submittedName>
</protein>
<sequence>MYKIAIIYAGATYESALNHIRLQELLGKIKVIGIGTQDIYAEYVDGYPVTTIENILQQEWDYLLIAGQEQNFAQMKALLVSIGIEADRIFSIMVFSLPMFDMEEYVQFVNKKVSIISNHCWGGFTYHSLKAEFLSPFINMFIPQADYIRLLESFDAYMNEKVKYYKNEYESNLKREYPVALLGDIELHFNHYKSFEEAEQKWYERKQRMNEERLFVEMQTDSEELAERFDKLPFKQKVVFVPFETKLTSAISLKKINANYSGAFYESVNRLATGQQAFYNILKLLNGERDFFRVSEKM</sequence>
<comment type="caution">
    <text evidence="3">The sequence shown here is derived from an EMBL/GenBank/DDBJ whole genome shotgun (WGS) entry which is preliminary data.</text>
</comment>
<reference evidence="4 5" key="1">
    <citation type="submission" date="2018-08" db="EMBL/GenBank/DDBJ databases">
        <title>A genome reference for cultivated species of the human gut microbiota.</title>
        <authorList>
            <person name="Zou Y."/>
            <person name="Xue W."/>
            <person name="Luo G."/>
        </authorList>
    </citation>
    <scope>NUCLEOTIDE SEQUENCE [LARGE SCALE GENOMIC DNA]</scope>
    <source>
        <strain evidence="3 4">AM37-1AC</strain>
        <strain evidence="2 5">AM43-11</strain>
    </source>
</reference>
<dbReference type="Pfam" id="PF22674">
    <property type="entry name" value="C2185-like_N"/>
    <property type="match status" value="1"/>
</dbReference>
<evidence type="ECO:0000313" key="5">
    <source>
        <dbReference type="Proteomes" id="UP000284465"/>
    </source>
</evidence>
<feature type="domain" description="C2185-like N-terminal" evidence="1">
    <location>
        <begin position="1"/>
        <end position="89"/>
    </location>
</feature>
<name>A0A1Q6SKA2_9FIRM</name>
<dbReference type="EMBL" id="QSHO01000025">
    <property type="protein sequence ID" value="RHC12832.1"/>
    <property type="molecule type" value="Genomic_DNA"/>
</dbReference>
<evidence type="ECO:0000313" key="2">
    <source>
        <dbReference type="EMBL" id="RHA64683.1"/>
    </source>
</evidence>
<dbReference type="SUPFAM" id="SSF142795">
    <property type="entry name" value="CAC2185-like"/>
    <property type="match status" value="1"/>
</dbReference>
<dbReference type="Gene3D" id="3.40.50.720">
    <property type="entry name" value="NAD(P)-binding Rossmann-like Domain"/>
    <property type="match status" value="1"/>
</dbReference>
<proteinExistence type="predicted"/>
<organism evidence="3 4">
    <name type="scientific">Roseburia intestinalis</name>
    <dbReference type="NCBI Taxonomy" id="166486"/>
    <lineage>
        <taxon>Bacteria</taxon>
        <taxon>Bacillati</taxon>
        <taxon>Bacillota</taxon>
        <taxon>Clostridia</taxon>
        <taxon>Lachnospirales</taxon>
        <taxon>Lachnospiraceae</taxon>
        <taxon>Roseburia</taxon>
    </lineage>
</organism>
<dbReference type="EMBL" id="QSFP01000029">
    <property type="protein sequence ID" value="RHA64683.1"/>
    <property type="molecule type" value="Genomic_DNA"/>
</dbReference>
<evidence type="ECO:0000313" key="4">
    <source>
        <dbReference type="Proteomes" id="UP000283513"/>
    </source>
</evidence>
<dbReference type="Proteomes" id="UP000284465">
    <property type="component" value="Unassembled WGS sequence"/>
</dbReference>